<reference evidence="3" key="1">
    <citation type="submission" date="2020-05" db="EMBL/GenBank/DDBJ databases">
        <title>Mycena genomes resolve the evolution of fungal bioluminescence.</title>
        <authorList>
            <person name="Tsai I.J."/>
        </authorList>
    </citation>
    <scope>NUCLEOTIDE SEQUENCE</scope>
    <source>
        <strain evidence="3">110903Hualien_Pintung</strain>
    </source>
</reference>
<keyword evidence="2" id="KW-1133">Transmembrane helix</keyword>
<comment type="caution">
    <text evidence="3">The sequence shown here is derived from an EMBL/GenBank/DDBJ whole genome shotgun (WGS) entry which is preliminary data.</text>
</comment>
<dbReference type="AlphaFoldDB" id="A0A8H6VZH6"/>
<organism evidence="3 4">
    <name type="scientific">Mycena chlorophos</name>
    <name type="common">Agaric fungus</name>
    <name type="synonym">Agaricus chlorophos</name>
    <dbReference type="NCBI Taxonomy" id="658473"/>
    <lineage>
        <taxon>Eukaryota</taxon>
        <taxon>Fungi</taxon>
        <taxon>Dikarya</taxon>
        <taxon>Basidiomycota</taxon>
        <taxon>Agaricomycotina</taxon>
        <taxon>Agaricomycetes</taxon>
        <taxon>Agaricomycetidae</taxon>
        <taxon>Agaricales</taxon>
        <taxon>Marasmiineae</taxon>
        <taxon>Mycenaceae</taxon>
        <taxon>Mycena</taxon>
    </lineage>
</organism>
<name>A0A8H6VZH6_MYCCL</name>
<evidence type="ECO:0000313" key="4">
    <source>
        <dbReference type="Proteomes" id="UP000613580"/>
    </source>
</evidence>
<feature type="transmembrane region" description="Helical" evidence="2">
    <location>
        <begin position="53"/>
        <end position="74"/>
    </location>
</feature>
<evidence type="ECO:0000313" key="3">
    <source>
        <dbReference type="EMBL" id="KAF7293844.1"/>
    </source>
</evidence>
<sequence>MLGARTPHAVPRRQIKSHPLVAHGILPSLPSPSRPTSSPPVSLNLRLSTTMRFIFSLLAVFALLLAFVAAHPSAAETQSPPRRLAASLFRPSMWTWPQALSLPLVQSTDSNAASEHVRRHGPRRRGAAHP</sequence>
<proteinExistence type="predicted"/>
<evidence type="ECO:0000256" key="2">
    <source>
        <dbReference type="SAM" id="Phobius"/>
    </source>
</evidence>
<keyword evidence="2" id="KW-0472">Membrane</keyword>
<keyword evidence="4" id="KW-1185">Reference proteome</keyword>
<dbReference type="EMBL" id="JACAZE010000020">
    <property type="protein sequence ID" value="KAF7293844.1"/>
    <property type="molecule type" value="Genomic_DNA"/>
</dbReference>
<accession>A0A8H6VZH6</accession>
<dbReference type="Proteomes" id="UP000613580">
    <property type="component" value="Unassembled WGS sequence"/>
</dbReference>
<gene>
    <name evidence="3" type="ORF">HMN09_01180300</name>
</gene>
<keyword evidence="2" id="KW-0812">Transmembrane</keyword>
<feature type="compositionally biased region" description="Basic residues" evidence="1">
    <location>
        <begin position="117"/>
        <end position="130"/>
    </location>
</feature>
<protein>
    <submittedName>
        <fullName evidence="3">Uncharacterized protein</fullName>
    </submittedName>
</protein>
<feature type="region of interest" description="Disordered" evidence="1">
    <location>
        <begin position="107"/>
        <end position="130"/>
    </location>
</feature>
<evidence type="ECO:0000256" key="1">
    <source>
        <dbReference type="SAM" id="MobiDB-lite"/>
    </source>
</evidence>